<evidence type="ECO:0000256" key="1">
    <source>
        <dbReference type="SAM" id="MobiDB-lite"/>
    </source>
</evidence>
<feature type="compositionally biased region" description="Basic and acidic residues" evidence="1">
    <location>
        <begin position="121"/>
        <end position="130"/>
    </location>
</feature>
<dbReference type="OrthoDB" id="7159274at2"/>
<dbReference type="Gene3D" id="3.30.2270.10">
    <property type="entry name" value="Folate-binding superfamily"/>
    <property type="match status" value="1"/>
</dbReference>
<dbReference type="NCBIfam" id="TIGR01374">
    <property type="entry name" value="soxD"/>
    <property type="match status" value="1"/>
</dbReference>
<feature type="region of interest" description="Disordered" evidence="1">
    <location>
        <begin position="109"/>
        <end position="130"/>
    </location>
</feature>
<dbReference type="Pfam" id="PF04267">
    <property type="entry name" value="SoxD"/>
    <property type="match status" value="1"/>
</dbReference>
<evidence type="ECO:0000313" key="2">
    <source>
        <dbReference type="EMBL" id="SFU96372.1"/>
    </source>
</evidence>
<dbReference type="GO" id="GO:0046653">
    <property type="term" value="P:tetrahydrofolate metabolic process"/>
    <property type="evidence" value="ECO:0007669"/>
    <property type="project" value="InterPro"/>
</dbReference>
<dbReference type="EMBL" id="FPBP01000019">
    <property type="protein sequence ID" value="SFU96372.1"/>
    <property type="molecule type" value="Genomic_DNA"/>
</dbReference>
<dbReference type="AlphaFoldDB" id="A0A1I7KG22"/>
<dbReference type="STRING" id="463301.SAMN04487955_11944"/>
<proteinExistence type="predicted"/>
<dbReference type="InterPro" id="IPR006279">
    <property type="entry name" value="SoxD"/>
</dbReference>
<gene>
    <name evidence="2" type="ORF">SAMN04487955_11944</name>
</gene>
<protein>
    <submittedName>
        <fullName evidence="2">Sarcosine oxidase subunit delta</fullName>
    </submittedName>
</protein>
<keyword evidence="3" id="KW-1185">Reference proteome</keyword>
<accession>A0A1I7KG22</accession>
<organism evidence="2 3">
    <name type="scientific">Halomonas korlensis</name>
    <dbReference type="NCBI Taxonomy" id="463301"/>
    <lineage>
        <taxon>Bacteria</taxon>
        <taxon>Pseudomonadati</taxon>
        <taxon>Pseudomonadota</taxon>
        <taxon>Gammaproteobacteria</taxon>
        <taxon>Oceanospirillales</taxon>
        <taxon>Halomonadaceae</taxon>
        <taxon>Halomonas</taxon>
    </lineage>
</organism>
<name>A0A1I7KG22_9GAMM</name>
<evidence type="ECO:0000313" key="3">
    <source>
        <dbReference type="Proteomes" id="UP000198693"/>
    </source>
</evidence>
<dbReference type="Proteomes" id="UP000198693">
    <property type="component" value="Unassembled WGS sequence"/>
</dbReference>
<reference evidence="3" key="1">
    <citation type="submission" date="2016-10" db="EMBL/GenBank/DDBJ databases">
        <authorList>
            <person name="Varghese N."/>
            <person name="Submissions S."/>
        </authorList>
    </citation>
    <scope>NUCLEOTIDE SEQUENCE [LARGE SCALE GENOMIC DNA]</scope>
    <source>
        <strain evidence="3">CGMCC 1.6981</strain>
    </source>
</reference>
<dbReference type="GO" id="GO:0008115">
    <property type="term" value="F:sarcosine oxidase activity"/>
    <property type="evidence" value="ECO:0007669"/>
    <property type="project" value="InterPro"/>
</dbReference>
<dbReference type="RefSeq" id="WP_089797524.1">
    <property type="nucleotide sequence ID" value="NZ_FPBP01000019.1"/>
</dbReference>
<dbReference type="InterPro" id="IPR038561">
    <property type="entry name" value="SoxD_sf"/>
</dbReference>
<sequence>MFHIHCPYCEELREEEEFHPKGQAHIARPADPEACSDEAWGDYLFFRDNPRGIHHELWVHAIGCRKFFNITRNTVTYEILETYKMGEQPAITAESLASTEKLAGVQVAGGGQQTVGASDSAVKDSRGAKV</sequence>